<keyword evidence="2" id="KW-1185">Reference proteome</keyword>
<evidence type="ECO:0000313" key="1">
    <source>
        <dbReference type="EMBL" id="EDP97304.1"/>
    </source>
</evidence>
<protein>
    <recommendedName>
        <fullName evidence="3">Lipoprotein</fullName>
    </recommendedName>
</protein>
<evidence type="ECO:0000313" key="2">
    <source>
        <dbReference type="Proteomes" id="UP000002945"/>
    </source>
</evidence>
<dbReference type="Proteomes" id="UP000002945">
    <property type="component" value="Unassembled WGS sequence"/>
</dbReference>
<proteinExistence type="predicted"/>
<gene>
    <name evidence="1" type="ORF">KAOT1_19117</name>
</gene>
<dbReference type="AlphaFoldDB" id="A9DNX4"/>
<dbReference type="EMBL" id="ABIB01000002">
    <property type="protein sequence ID" value="EDP97304.1"/>
    <property type="molecule type" value="Genomic_DNA"/>
</dbReference>
<dbReference type="HOGENOM" id="CLU_1473367_0_0_10"/>
<evidence type="ECO:0008006" key="3">
    <source>
        <dbReference type="Google" id="ProtNLM"/>
    </source>
</evidence>
<organism evidence="1 2">
    <name type="scientific">Kordia algicida OT-1</name>
    <dbReference type="NCBI Taxonomy" id="391587"/>
    <lineage>
        <taxon>Bacteria</taxon>
        <taxon>Pseudomonadati</taxon>
        <taxon>Bacteroidota</taxon>
        <taxon>Flavobacteriia</taxon>
        <taxon>Flavobacteriales</taxon>
        <taxon>Flavobacteriaceae</taxon>
        <taxon>Kordia</taxon>
    </lineage>
</organism>
<dbReference type="STRING" id="391587.KAOT1_19117"/>
<reference evidence="1 2" key="1">
    <citation type="journal article" date="2011" name="J. Bacteriol.">
        <title>Genome sequence of the algicidal bacterium Kordia algicida OT-1.</title>
        <authorList>
            <person name="Lee H.S."/>
            <person name="Kang S.G."/>
            <person name="Kwon K.K."/>
            <person name="Lee J.H."/>
            <person name="Kim S.J."/>
        </authorList>
    </citation>
    <scope>NUCLEOTIDE SEQUENCE [LARGE SCALE GENOMIC DNA]</scope>
    <source>
        <strain evidence="1 2">OT-1</strain>
    </source>
</reference>
<comment type="caution">
    <text evidence="1">The sequence shown here is derived from an EMBL/GenBank/DDBJ whole genome shotgun (WGS) entry which is preliminary data.</text>
</comment>
<dbReference type="RefSeq" id="WP_007096355.1">
    <property type="nucleotide sequence ID" value="NZ_CP142125.1"/>
</dbReference>
<name>A9DNX4_9FLAO</name>
<accession>A9DNX4</accession>
<sequence>MNKYSYLIIVFIFIMSCKLSKDENINLENKIENCVNGNIAENRYKTDLEPINTFTVLKEIENVFCKDSDVKNSFINLINLMRKNELDKEKLLSEIDLICKKYDFDLNNNIYRYKECLNVILIQNKVELYSTLHLSTSFLNSIDMEGYDLDQFENFINNYDADDIKIFQYRVIFSLVFYSMISQ</sequence>
<dbReference type="PROSITE" id="PS51257">
    <property type="entry name" value="PROKAR_LIPOPROTEIN"/>
    <property type="match status" value="1"/>
</dbReference>